<feature type="chain" id="PRO_5042048353" evidence="2">
    <location>
        <begin position="22"/>
        <end position="193"/>
    </location>
</feature>
<dbReference type="AlphaFoldDB" id="A0AAE5EWC8"/>
<dbReference type="Proteomes" id="UP000572722">
    <property type="component" value="Unassembled WGS sequence"/>
</dbReference>
<keyword evidence="1 2" id="KW-0732">Signal</keyword>
<evidence type="ECO:0000256" key="1">
    <source>
        <dbReference type="ARBA" id="ARBA00022729"/>
    </source>
</evidence>
<dbReference type="RefSeq" id="WP_171324406.1">
    <property type="nucleotide sequence ID" value="NZ_CP117029.1"/>
</dbReference>
<dbReference type="SUPFAM" id="SSF56925">
    <property type="entry name" value="OMPA-like"/>
    <property type="match status" value="1"/>
</dbReference>
<sequence>MKPQLLVTFPLLLLATSSAFAADSVSGPYLGAGLGVAQSADTDNHGDLDPDGLGYNLYGGYYFNRIVGIEGNYSDYGDMKTNGQKSMAPTSASVSANLGYTFDNGIRPFALVGLSYVDLHANDSANMSDDTGTGFHFGLGVEYSPMPNLTLRAVSQADAVSVENSYTIGSSTISTDDSTLTFNSVSIGAAYKF</sequence>
<dbReference type="InterPro" id="IPR011250">
    <property type="entry name" value="OMP/PagP_B-barrel"/>
</dbReference>
<gene>
    <name evidence="4" type="ORF">F0237_18675</name>
</gene>
<evidence type="ECO:0000313" key="5">
    <source>
        <dbReference type="Proteomes" id="UP000572722"/>
    </source>
</evidence>
<evidence type="ECO:0000256" key="2">
    <source>
        <dbReference type="SAM" id="SignalP"/>
    </source>
</evidence>
<comment type="caution">
    <text evidence="4">The sequence shown here is derived from an EMBL/GenBank/DDBJ whole genome shotgun (WGS) entry which is preliminary data.</text>
</comment>
<proteinExistence type="predicted"/>
<evidence type="ECO:0000313" key="4">
    <source>
        <dbReference type="EMBL" id="NOI82695.1"/>
    </source>
</evidence>
<name>A0AAE5EWC8_9VIBR</name>
<dbReference type="InterPro" id="IPR027385">
    <property type="entry name" value="Beta-barrel_OMP"/>
</dbReference>
<feature type="signal peptide" evidence="2">
    <location>
        <begin position="1"/>
        <end position="21"/>
    </location>
</feature>
<evidence type="ECO:0000259" key="3">
    <source>
        <dbReference type="Pfam" id="PF13505"/>
    </source>
</evidence>
<protein>
    <submittedName>
        <fullName evidence="4">Porin family protein</fullName>
    </submittedName>
</protein>
<organism evidence="4 5">
    <name type="scientific">Vibrio tubiashii</name>
    <dbReference type="NCBI Taxonomy" id="29498"/>
    <lineage>
        <taxon>Bacteria</taxon>
        <taxon>Pseudomonadati</taxon>
        <taxon>Pseudomonadota</taxon>
        <taxon>Gammaproteobacteria</taxon>
        <taxon>Vibrionales</taxon>
        <taxon>Vibrionaceae</taxon>
        <taxon>Vibrio</taxon>
        <taxon>Vibrio oreintalis group</taxon>
    </lineage>
</organism>
<dbReference type="EMBL" id="VTXO01000009">
    <property type="protein sequence ID" value="NOI82695.1"/>
    <property type="molecule type" value="Genomic_DNA"/>
</dbReference>
<dbReference type="Gene3D" id="2.40.160.20">
    <property type="match status" value="1"/>
</dbReference>
<accession>A0AAE5EWC8</accession>
<feature type="domain" description="Outer membrane protein beta-barrel" evidence="3">
    <location>
        <begin position="8"/>
        <end position="193"/>
    </location>
</feature>
<reference evidence="4 5" key="1">
    <citation type="submission" date="2019-08" db="EMBL/GenBank/DDBJ databases">
        <title>Draft genome sequencing and comparative genomics of hatchery-associated Vibrios.</title>
        <authorList>
            <person name="Kehlet-Delgado H."/>
            <person name="Mueller R.S."/>
        </authorList>
    </citation>
    <scope>NUCLEOTIDE SEQUENCE [LARGE SCALE GENOMIC DNA]</scope>
    <source>
        <strain evidence="4 5">01-65-5-1</strain>
    </source>
</reference>
<dbReference type="Pfam" id="PF13505">
    <property type="entry name" value="OMP_b-brl"/>
    <property type="match status" value="1"/>
</dbReference>